<keyword evidence="3" id="KW-1185">Reference proteome</keyword>
<dbReference type="Gene3D" id="3.30.200.20">
    <property type="entry name" value="Phosphorylase Kinase, domain 1"/>
    <property type="match status" value="1"/>
</dbReference>
<evidence type="ECO:0000313" key="2">
    <source>
        <dbReference type="EMBL" id="MFC5585056.1"/>
    </source>
</evidence>
<accession>A0ABW0T6Q1</accession>
<evidence type="ECO:0000313" key="3">
    <source>
        <dbReference type="Proteomes" id="UP001596107"/>
    </source>
</evidence>
<organism evidence="2 3">
    <name type="scientific">Nitratireductor kimnyeongensis</name>
    <dbReference type="NCBI Taxonomy" id="430679"/>
    <lineage>
        <taxon>Bacteria</taxon>
        <taxon>Pseudomonadati</taxon>
        <taxon>Pseudomonadota</taxon>
        <taxon>Alphaproteobacteria</taxon>
        <taxon>Hyphomicrobiales</taxon>
        <taxon>Phyllobacteriaceae</taxon>
        <taxon>Nitratireductor</taxon>
    </lineage>
</organism>
<name>A0ABW0T6Q1_9HYPH</name>
<reference evidence="3" key="1">
    <citation type="journal article" date="2019" name="Int. J. Syst. Evol. Microbiol.">
        <title>The Global Catalogue of Microorganisms (GCM) 10K type strain sequencing project: providing services to taxonomists for standard genome sequencing and annotation.</title>
        <authorList>
            <consortium name="The Broad Institute Genomics Platform"/>
            <consortium name="The Broad Institute Genome Sequencing Center for Infectious Disease"/>
            <person name="Wu L."/>
            <person name="Ma J."/>
        </authorList>
    </citation>
    <scope>NUCLEOTIDE SEQUENCE [LARGE SCALE GENOMIC DNA]</scope>
    <source>
        <strain evidence="3">JCM 3366</strain>
    </source>
</reference>
<comment type="caution">
    <text evidence="2">The sequence shown here is derived from an EMBL/GenBank/DDBJ whole genome shotgun (WGS) entry which is preliminary data.</text>
</comment>
<dbReference type="Pfam" id="PF01636">
    <property type="entry name" value="APH"/>
    <property type="match status" value="1"/>
</dbReference>
<dbReference type="EMBL" id="JBHSNB010000002">
    <property type="protein sequence ID" value="MFC5585056.1"/>
    <property type="molecule type" value="Genomic_DNA"/>
</dbReference>
<proteinExistence type="predicted"/>
<protein>
    <submittedName>
        <fullName evidence="2">Phosphotransferase family protein</fullName>
    </submittedName>
</protein>
<feature type="domain" description="Aminoglycoside phosphotransferase" evidence="1">
    <location>
        <begin position="28"/>
        <end position="238"/>
    </location>
</feature>
<dbReference type="RefSeq" id="WP_223021600.1">
    <property type="nucleotide sequence ID" value="NZ_CP078143.1"/>
</dbReference>
<sequence length="335" mass="36805">MAEASIEYRGAALLKELGLASRRQIRSVTPLAGGVASDIARIETENGDFCVKFALAKLRVKEDWHAPVHRNAAEYAWLKVASEMAADYFPKLYGRSVAANGFAMEFVTGDTVVVWKDALLERGPAQGEAAVVARLLSRVHQRSSRPTFDRSGFDNAMDFDALRLDPYLRFSAGVHPEVSDALTDMADALFKSDAVLSHGDVSPKNILFRDGAPVLLDAECATMGDASFDVAFCLNHLVLKGFHLPQHAEPFLTAIAEFAETYFEAVDWEDPAALKQRIARLLPMLMLARIDGKSPVEYLAPEHREQIRALSLSIIANPVNTLDGLISLFKEAMKS</sequence>
<dbReference type="Gene3D" id="3.90.1200.10">
    <property type="match status" value="1"/>
</dbReference>
<dbReference type="Proteomes" id="UP001596107">
    <property type="component" value="Unassembled WGS sequence"/>
</dbReference>
<dbReference type="SUPFAM" id="SSF56112">
    <property type="entry name" value="Protein kinase-like (PK-like)"/>
    <property type="match status" value="1"/>
</dbReference>
<gene>
    <name evidence="2" type="ORF">ACFPOD_08035</name>
</gene>
<dbReference type="InterPro" id="IPR011009">
    <property type="entry name" value="Kinase-like_dom_sf"/>
</dbReference>
<evidence type="ECO:0000259" key="1">
    <source>
        <dbReference type="Pfam" id="PF01636"/>
    </source>
</evidence>
<dbReference type="InterPro" id="IPR002575">
    <property type="entry name" value="Aminoglycoside_PTrfase"/>
</dbReference>